<keyword evidence="2" id="KW-0560">Oxidoreductase</keyword>
<evidence type="ECO:0000256" key="4">
    <source>
        <dbReference type="SAM" id="Phobius"/>
    </source>
</evidence>
<proteinExistence type="inferred from homology"/>
<evidence type="ECO:0000313" key="5">
    <source>
        <dbReference type="EMBL" id="OAG44776.1"/>
    </source>
</evidence>
<evidence type="ECO:0000256" key="1">
    <source>
        <dbReference type="ARBA" id="ARBA00004685"/>
    </source>
</evidence>
<dbReference type="GeneID" id="34595918"/>
<dbReference type="PANTHER" id="PTHR33365">
    <property type="entry name" value="YALI0B05434P"/>
    <property type="match status" value="1"/>
</dbReference>
<dbReference type="Proteomes" id="UP000077002">
    <property type="component" value="Unassembled WGS sequence"/>
</dbReference>
<comment type="pathway">
    <text evidence="1">Mycotoxin biosynthesis.</text>
</comment>
<comment type="similarity">
    <text evidence="3">Belongs to the ustYa family.</text>
</comment>
<dbReference type="OrthoDB" id="3687641at2759"/>
<accession>A0A177FM60</accession>
<dbReference type="PANTHER" id="PTHR33365:SF11">
    <property type="entry name" value="TAT PATHWAY SIGNAL SEQUENCE"/>
    <property type="match status" value="1"/>
</dbReference>
<dbReference type="AlphaFoldDB" id="A0A177FM60"/>
<dbReference type="Pfam" id="PF11807">
    <property type="entry name" value="UstYa"/>
    <property type="match status" value="1"/>
</dbReference>
<keyword evidence="4" id="KW-0812">Transmembrane</keyword>
<dbReference type="InterPro" id="IPR021765">
    <property type="entry name" value="UstYa-like"/>
</dbReference>
<evidence type="ECO:0000256" key="3">
    <source>
        <dbReference type="ARBA" id="ARBA00035112"/>
    </source>
</evidence>
<gene>
    <name evidence="5" type="ORF">AYO21_00736</name>
</gene>
<dbReference type="GO" id="GO:0043386">
    <property type="term" value="P:mycotoxin biosynthetic process"/>
    <property type="evidence" value="ECO:0007669"/>
    <property type="project" value="InterPro"/>
</dbReference>
<comment type="caution">
    <text evidence="5">The sequence shown here is derived from an EMBL/GenBank/DDBJ whole genome shotgun (WGS) entry which is preliminary data.</text>
</comment>
<evidence type="ECO:0008006" key="7">
    <source>
        <dbReference type="Google" id="ProtNLM"/>
    </source>
</evidence>
<protein>
    <recommendedName>
        <fullName evidence="7">Tat pathway signal sequence</fullName>
    </recommendedName>
</protein>
<feature type="transmembrane region" description="Helical" evidence="4">
    <location>
        <begin position="55"/>
        <end position="77"/>
    </location>
</feature>
<sequence length="286" mass="32514">MFDHDWWSWPATRHYTYRYNLLDADKEEASFDEGRPDIHNSRQPRRRAYCRGSSTVLKLILATLVTASACVLAFYAGTIYEYQRNTKWSSGDGGPLQLAADLRMSRGRIVRTIEFELEYNASFGDAPSPVTEAAWDDLLPVQGGFFQHPQIAPSRSDFAVFHQLHCLNGIRQAYWFTHAIATGAATLSASADGTDADMSEMISPRHISHCVDLLRQALMCQPDLTVEVKDERGGVTGFGTVHQCKDWAQLMAWMAEWERYGQTDEEAYEAGERHRHHHHQDHLGHM</sequence>
<organism evidence="5 6">
    <name type="scientific">Fonsecaea monophora</name>
    <dbReference type="NCBI Taxonomy" id="254056"/>
    <lineage>
        <taxon>Eukaryota</taxon>
        <taxon>Fungi</taxon>
        <taxon>Dikarya</taxon>
        <taxon>Ascomycota</taxon>
        <taxon>Pezizomycotina</taxon>
        <taxon>Eurotiomycetes</taxon>
        <taxon>Chaetothyriomycetidae</taxon>
        <taxon>Chaetothyriales</taxon>
        <taxon>Herpotrichiellaceae</taxon>
        <taxon>Fonsecaea</taxon>
    </lineage>
</organism>
<keyword evidence="6" id="KW-1185">Reference proteome</keyword>
<dbReference type="GO" id="GO:0016491">
    <property type="term" value="F:oxidoreductase activity"/>
    <property type="evidence" value="ECO:0007669"/>
    <property type="project" value="UniProtKB-KW"/>
</dbReference>
<dbReference type="EMBL" id="LVKK01000003">
    <property type="protein sequence ID" value="OAG44776.1"/>
    <property type="molecule type" value="Genomic_DNA"/>
</dbReference>
<name>A0A177FM60_9EURO</name>
<dbReference type="RefSeq" id="XP_022516728.1">
    <property type="nucleotide sequence ID" value="XM_022650725.1"/>
</dbReference>
<evidence type="ECO:0000256" key="2">
    <source>
        <dbReference type="ARBA" id="ARBA00023002"/>
    </source>
</evidence>
<evidence type="ECO:0000313" key="6">
    <source>
        <dbReference type="Proteomes" id="UP000077002"/>
    </source>
</evidence>
<reference evidence="5 6" key="1">
    <citation type="submission" date="2016-03" db="EMBL/GenBank/DDBJ databases">
        <title>Draft genome sequence of the Fonsecaea monophora CBS 269.37.</title>
        <authorList>
            <person name="Bombassaro A."/>
            <person name="Vinicius W.A."/>
            <person name="De Hoog S."/>
            <person name="Sun J."/>
            <person name="Souza E.M."/>
            <person name="Raittz R.T."/>
            <person name="Costa F."/>
            <person name="Leao A.C."/>
            <person name="Tadra-Sfeir M.Z."/>
            <person name="Baura V."/>
            <person name="Balsanelli E."/>
            <person name="Pedrosa F.O."/>
            <person name="Moreno L.F."/>
            <person name="Steffens M.B."/>
            <person name="Xi L."/>
            <person name="Bocca A.L."/>
            <person name="Felipe M.S."/>
            <person name="Teixeira M."/>
            <person name="Telles Filho F.Q."/>
            <person name="Azevedo C.M."/>
            <person name="Gomes R."/>
            <person name="Vicente V.A."/>
        </authorList>
    </citation>
    <scope>NUCLEOTIDE SEQUENCE [LARGE SCALE GENOMIC DNA]</scope>
    <source>
        <strain evidence="5 6">CBS 269.37</strain>
    </source>
</reference>
<keyword evidence="4" id="KW-1133">Transmembrane helix</keyword>
<keyword evidence="4" id="KW-0472">Membrane</keyword>